<dbReference type="Proteomes" id="UP001530377">
    <property type="component" value="Unassembled WGS sequence"/>
</dbReference>
<comment type="caution">
    <text evidence="2">The sequence shown here is derived from an EMBL/GenBank/DDBJ whole genome shotgun (WGS) entry which is preliminary data.</text>
</comment>
<accession>A0ABD3SRR3</accession>
<reference evidence="2 3" key="1">
    <citation type="submission" date="2024-10" db="EMBL/GenBank/DDBJ databases">
        <title>Updated reference genomes for cyclostephanoid diatoms.</title>
        <authorList>
            <person name="Roberts W.R."/>
            <person name="Alverson A.J."/>
        </authorList>
    </citation>
    <scope>NUCLEOTIDE SEQUENCE [LARGE SCALE GENOMIC DNA]</scope>
    <source>
        <strain evidence="2 3">AJA228-03</strain>
    </source>
</reference>
<dbReference type="InterPro" id="IPR001810">
    <property type="entry name" value="F-box_dom"/>
</dbReference>
<dbReference type="EMBL" id="JALLPB020000006">
    <property type="protein sequence ID" value="KAL3827247.1"/>
    <property type="molecule type" value="Genomic_DNA"/>
</dbReference>
<dbReference type="InterPro" id="IPR043136">
    <property type="entry name" value="B30.2/SPRY_sf"/>
</dbReference>
<dbReference type="SUPFAM" id="SSF49899">
    <property type="entry name" value="Concanavalin A-like lectins/glucanases"/>
    <property type="match status" value="1"/>
</dbReference>
<protein>
    <recommendedName>
        <fullName evidence="1">F-box domain-containing protein</fullName>
    </recommendedName>
</protein>
<dbReference type="InterPro" id="IPR036047">
    <property type="entry name" value="F-box-like_dom_sf"/>
</dbReference>
<keyword evidence="3" id="KW-1185">Reference proteome</keyword>
<gene>
    <name evidence="2" type="ORF">ACHAXA_004722</name>
</gene>
<evidence type="ECO:0000259" key="1">
    <source>
        <dbReference type="Pfam" id="PF12937"/>
    </source>
</evidence>
<feature type="domain" description="F-box" evidence="1">
    <location>
        <begin position="6"/>
        <end position="31"/>
    </location>
</feature>
<proteinExistence type="predicted"/>
<dbReference type="InterPro" id="IPR013320">
    <property type="entry name" value="ConA-like_dom_sf"/>
</dbReference>
<name>A0ABD3SRR3_9STRA</name>
<sequence length="263" mass="29626">METCTDDVIFAIASFLKPNDLVNLALVCKRFGSKNATSKTELSMMEESSRHRITIATKDAWKNNHWRDSDLLWIRRDERESWMAVHHRLHLIQTELVFSHVIGDAITYVDGDIKHIQGRRSIGGTDGLSVAMCQKVMESGRHYAEFIVTKLGGSNGIIAGIIRHEDAKDLSNRKRLGDIIHRQSFYLESYLLKRGDVIGLVLDFDDGGELTVYINGFFPGVEPRRGLSGQYCWVVTMDHGITSPDTENRGFSSSIRILSSSPI</sequence>
<organism evidence="2 3">
    <name type="scientific">Cyclostephanos tholiformis</name>
    <dbReference type="NCBI Taxonomy" id="382380"/>
    <lineage>
        <taxon>Eukaryota</taxon>
        <taxon>Sar</taxon>
        <taxon>Stramenopiles</taxon>
        <taxon>Ochrophyta</taxon>
        <taxon>Bacillariophyta</taxon>
        <taxon>Coscinodiscophyceae</taxon>
        <taxon>Thalassiosirophycidae</taxon>
        <taxon>Stephanodiscales</taxon>
        <taxon>Stephanodiscaceae</taxon>
        <taxon>Cyclostephanos</taxon>
    </lineage>
</organism>
<dbReference type="CDD" id="cd09917">
    <property type="entry name" value="F-box_SF"/>
    <property type="match status" value="1"/>
</dbReference>
<dbReference type="AlphaFoldDB" id="A0ABD3SRR3"/>
<dbReference type="Gene3D" id="2.60.120.920">
    <property type="match status" value="1"/>
</dbReference>
<dbReference type="Pfam" id="PF12937">
    <property type="entry name" value="F-box-like"/>
    <property type="match status" value="1"/>
</dbReference>
<evidence type="ECO:0000313" key="2">
    <source>
        <dbReference type="EMBL" id="KAL3827247.1"/>
    </source>
</evidence>
<evidence type="ECO:0000313" key="3">
    <source>
        <dbReference type="Proteomes" id="UP001530377"/>
    </source>
</evidence>
<dbReference type="SUPFAM" id="SSF81383">
    <property type="entry name" value="F-box domain"/>
    <property type="match status" value="1"/>
</dbReference>